<organism evidence="1 2">
    <name type="scientific">Scutellospora calospora</name>
    <dbReference type="NCBI Taxonomy" id="85575"/>
    <lineage>
        <taxon>Eukaryota</taxon>
        <taxon>Fungi</taxon>
        <taxon>Fungi incertae sedis</taxon>
        <taxon>Mucoromycota</taxon>
        <taxon>Glomeromycotina</taxon>
        <taxon>Glomeromycetes</taxon>
        <taxon>Diversisporales</taxon>
        <taxon>Gigasporaceae</taxon>
        <taxon>Scutellospora</taxon>
    </lineage>
</organism>
<name>A0ACA9M188_9GLOM</name>
<feature type="non-terminal residue" evidence="1">
    <location>
        <position position="69"/>
    </location>
</feature>
<comment type="caution">
    <text evidence="1">The sequence shown here is derived from an EMBL/GenBank/DDBJ whole genome shotgun (WGS) entry which is preliminary data.</text>
</comment>
<dbReference type="Proteomes" id="UP000789860">
    <property type="component" value="Unassembled WGS sequence"/>
</dbReference>
<dbReference type="EMBL" id="CAJVPM010008920">
    <property type="protein sequence ID" value="CAG8559634.1"/>
    <property type="molecule type" value="Genomic_DNA"/>
</dbReference>
<reference evidence="1" key="1">
    <citation type="submission" date="2021-06" db="EMBL/GenBank/DDBJ databases">
        <authorList>
            <person name="Kallberg Y."/>
            <person name="Tangrot J."/>
            <person name="Rosling A."/>
        </authorList>
    </citation>
    <scope>NUCLEOTIDE SEQUENCE</scope>
    <source>
        <strain evidence="1">AU212A</strain>
    </source>
</reference>
<protein>
    <submittedName>
        <fullName evidence="1">5106_t:CDS:1</fullName>
    </submittedName>
</protein>
<evidence type="ECO:0000313" key="1">
    <source>
        <dbReference type="EMBL" id="CAG8559634.1"/>
    </source>
</evidence>
<accession>A0ACA9M188</accession>
<proteinExistence type="predicted"/>
<keyword evidence="2" id="KW-1185">Reference proteome</keyword>
<gene>
    <name evidence="1" type="ORF">SCALOS_LOCUS5463</name>
</gene>
<evidence type="ECO:0000313" key="2">
    <source>
        <dbReference type="Proteomes" id="UP000789860"/>
    </source>
</evidence>
<sequence>MLAEEQFIEFKDKQLKYQNEVDNKSDLIEDSIVCKKLLFLTENNEKNTIPLLLVEGVIEITIWKNKYYK</sequence>